<dbReference type="SUPFAM" id="SSF53474">
    <property type="entry name" value="alpha/beta-Hydrolases"/>
    <property type="match status" value="1"/>
</dbReference>
<dbReference type="GO" id="GO:0016787">
    <property type="term" value="F:hydrolase activity"/>
    <property type="evidence" value="ECO:0007669"/>
    <property type="project" value="UniProtKB-KW"/>
</dbReference>
<feature type="domain" description="AB hydrolase-1" evidence="1">
    <location>
        <begin position="73"/>
        <end position="360"/>
    </location>
</feature>
<dbReference type="AlphaFoldDB" id="A0A316YZ96"/>
<dbReference type="STRING" id="215250.A0A316YZ96"/>
<gene>
    <name evidence="2" type="ORF">FA10DRAFT_263842</name>
</gene>
<evidence type="ECO:0000313" key="3">
    <source>
        <dbReference type="Proteomes" id="UP000245768"/>
    </source>
</evidence>
<dbReference type="InParanoid" id="A0A316YZ96"/>
<protein>
    <submittedName>
        <fullName evidence="2">Alpha/beta-hydrolase</fullName>
    </submittedName>
</protein>
<reference evidence="2 3" key="1">
    <citation type="journal article" date="2018" name="Mol. Biol. Evol.">
        <title>Broad Genomic Sampling Reveals a Smut Pathogenic Ancestry of the Fungal Clade Ustilaginomycotina.</title>
        <authorList>
            <person name="Kijpornyongpan T."/>
            <person name="Mondo S.J."/>
            <person name="Barry K."/>
            <person name="Sandor L."/>
            <person name="Lee J."/>
            <person name="Lipzen A."/>
            <person name="Pangilinan J."/>
            <person name="LaButti K."/>
            <person name="Hainaut M."/>
            <person name="Henrissat B."/>
            <person name="Grigoriev I.V."/>
            <person name="Spatafora J.W."/>
            <person name="Aime M.C."/>
        </authorList>
    </citation>
    <scope>NUCLEOTIDE SEQUENCE [LARGE SCALE GENOMIC DNA]</scope>
    <source>
        <strain evidence="2 3">MCA 4198</strain>
    </source>
</reference>
<name>A0A316YZ96_9BASI</name>
<evidence type="ECO:0000313" key="2">
    <source>
        <dbReference type="EMBL" id="PWN93145.1"/>
    </source>
</evidence>
<dbReference type="Pfam" id="PF00561">
    <property type="entry name" value="Abhydrolase_1"/>
    <property type="match status" value="1"/>
</dbReference>
<keyword evidence="3" id="KW-1185">Reference proteome</keyword>
<dbReference type="Gene3D" id="3.40.50.1820">
    <property type="entry name" value="alpha/beta hydrolase"/>
    <property type="match status" value="1"/>
</dbReference>
<keyword evidence="2" id="KW-0378">Hydrolase</keyword>
<evidence type="ECO:0000259" key="1">
    <source>
        <dbReference type="Pfam" id="PF00561"/>
    </source>
</evidence>
<sequence>MSPPPHVEPELVYRTPSDRFDSLPGFPYRATFSTWGNLRYAYLDVEGPLLDVKSGSPVDESHFEAHHKVRTETVLCLHGEPTWSYLYRKMIPGFLNQASPRPHASEDNRYIRRRVLVPDLIGFGQSDKPVEDDFYTFDMHRDWLLHFVTQHIVEDDRTRQGGRVTLVVQDWGGILGLLLPSLFPSLFTHLIVMNTGLGLGKMPSKGWINFRDFIKRSPDVDVGALLARGTPLSDREVAAYSAPFQGERTKAGVRRFPQLVPVHPSMRGVPDSYAALAYFNALPPAAFTSNTLAKPSAPQGQGRDSGQSLGSPLSVFFVVGKADPVLGEPVMQALAKRLFGASTGYYWHVIPEGGHFVQEWSEHVPGLADRAWSSAPTAGASIVYDGHKAVWVAPSPSSKSKL</sequence>
<dbReference type="InterPro" id="IPR000073">
    <property type="entry name" value="AB_hydrolase_1"/>
</dbReference>
<accession>A0A316YZ96</accession>
<dbReference type="GeneID" id="37042312"/>
<dbReference type="OrthoDB" id="3363226at2759"/>
<organism evidence="2 3">
    <name type="scientific">Acaromyces ingoldii</name>
    <dbReference type="NCBI Taxonomy" id="215250"/>
    <lineage>
        <taxon>Eukaryota</taxon>
        <taxon>Fungi</taxon>
        <taxon>Dikarya</taxon>
        <taxon>Basidiomycota</taxon>
        <taxon>Ustilaginomycotina</taxon>
        <taxon>Exobasidiomycetes</taxon>
        <taxon>Exobasidiales</taxon>
        <taxon>Cryptobasidiaceae</taxon>
        <taxon>Acaromyces</taxon>
    </lineage>
</organism>
<dbReference type="Proteomes" id="UP000245768">
    <property type="component" value="Unassembled WGS sequence"/>
</dbReference>
<dbReference type="RefSeq" id="XP_025380343.1">
    <property type="nucleotide sequence ID" value="XM_025520396.1"/>
</dbReference>
<proteinExistence type="predicted"/>
<dbReference type="EMBL" id="KZ819634">
    <property type="protein sequence ID" value="PWN93145.1"/>
    <property type="molecule type" value="Genomic_DNA"/>
</dbReference>
<dbReference type="InterPro" id="IPR029058">
    <property type="entry name" value="AB_hydrolase_fold"/>
</dbReference>
<dbReference type="PANTHER" id="PTHR43329">
    <property type="entry name" value="EPOXIDE HYDROLASE"/>
    <property type="match status" value="1"/>
</dbReference>